<keyword evidence="3" id="KW-1185">Reference proteome</keyword>
<dbReference type="KEGG" id="lrs:PX52LOC_04539"/>
<sequence length="214" mass="22655">MLRALVALFVVAPLAVAAPPPMGAKKADALYFPTKVGTKRVYEVTFNGTTTELTIVVTAVVEKDGVWRVTEESDDPTSAVAGGKSVMTNEVSDKGVTLVARGAKDLPKPQPLLKLPAKSGDTWDFDPAPANRSAGLQSEATTYVVGKEEDVETPAGKFKAVSVESKRKNPKAERVAGPVAVTQWYAVGAGKVKAVSKIGDRERTMVLKSFTPAK</sequence>
<dbReference type="OrthoDB" id="91067at203682"/>
<organism evidence="2 3">
    <name type="scientific">Limnoglobus roseus</name>
    <dbReference type="NCBI Taxonomy" id="2598579"/>
    <lineage>
        <taxon>Bacteria</taxon>
        <taxon>Pseudomonadati</taxon>
        <taxon>Planctomycetota</taxon>
        <taxon>Planctomycetia</taxon>
        <taxon>Gemmatales</taxon>
        <taxon>Gemmataceae</taxon>
        <taxon>Limnoglobus</taxon>
    </lineage>
</organism>
<feature type="signal peptide" evidence="1">
    <location>
        <begin position="1"/>
        <end position="17"/>
    </location>
</feature>
<dbReference type="Gene3D" id="2.40.360.20">
    <property type="match status" value="1"/>
</dbReference>
<protein>
    <submittedName>
        <fullName evidence="2">Uncharacterized protein</fullName>
    </submittedName>
</protein>
<dbReference type="Proteomes" id="UP000324974">
    <property type="component" value="Chromosome"/>
</dbReference>
<reference evidence="3" key="1">
    <citation type="submission" date="2019-08" db="EMBL/GenBank/DDBJ databases">
        <title>Limnoglobus roseus gen. nov., sp. nov., a novel freshwater planctomycete with a giant genome from the family Gemmataceae.</title>
        <authorList>
            <person name="Kulichevskaya I.S."/>
            <person name="Naumoff D.G."/>
            <person name="Miroshnikov K."/>
            <person name="Ivanova A."/>
            <person name="Philippov D.A."/>
            <person name="Hakobyan A."/>
            <person name="Rijpstra I.C."/>
            <person name="Sinninghe Damste J.S."/>
            <person name="Liesack W."/>
            <person name="Dedysh S.N."/>
        </authorList>
    </citation>
    <scope>NUCLEOTIDE SEQUENCE [LARGE SCALE GENOMIC DNA]</scope>
    <source>
        <strain evidence="3">PX52</strain>
    </source>
</reference>
<feature type="chain" id="PRO_5022676623" evidence="1">
    <location>
        <begin position="18"/>
        <end position="214"/>
    </location>
</feature>
<keyword evidence="1" id="KW-0732">Signal</keyword>
<accession>A0A5C1ADU5</accession>
<dbReference type="EMBL" id="CP042425">
    <property type="protein sequence ID" value="QEL17549.1"/>
    <property type="molecule type" value="Genomic_DNA"/>
</dbReference>
<dbReference type="AlphaFoldDB" id="A0A5C1ADU5"/>
<dbReference type="RefSeq" id="WP_149112141.1">
    <property type="nucleotide sequence ID" value="NZ_CP042425.1"/>
</dbReference>
<name>A0A5C1ADU5_9BACT</name>
<gene>
    <name evidence="2" type="ORF">PX52LOC_04539</name>
</gene>
<evidence type="ECO:0000256" key="1">
    <source>
        <dbReference type="SAM" id="SignalP"/>
    </source>
</evidence>
<evidence type="ECO:0000313" key="2">
    <source>
        <dbReference type="EMBL" id="QEL17549.1"/>
    </source>
</evidence>
<proteinExistence type="predicted"/>
<evidence type="ECO:0000313" key="3">
    <source>
        <dbReference type="Proteomes" id="UP000324974"/>
    </source>
</evidence>